<dbReference type="InterPro" id="IPR000626">
    <property type="entry name" value="Ubiquitin-like_dom"/>
</dbReference>
<sequence length="275" mass="31677">MSLYSIEVFDAKKTSRSIDVIHDVAGDETVHDLKKRIAQKKGKLAIERQSLRLEPKGKSLKDEQKISELNMPTNGQIYLRDLGPQIAWKTVFLVEYAGPFFIYPLFYLRPTWIYGADASKPVHDVVTLALICSSFHYAKRLFETQFIHRFSNGTMPLSNLFKNCSYYWGFSAFISYFINHPFYMSPYFGSAQAYLGLAGFVLSELGNLSIHVLLRNLRPAGTKERRIPFPTSNFFTQMYDYVSCPNYTYEVYSWVFFTVMTQSLPDCRSLKAVSV</sequence>
<evidence type="ECO:0000256" key="11">
    <source>
        <dbReference type="ARBA" id="ARBA00023002"/>
    </source>
</evidence>
<dbReference type="CDD" id="cd01801">
    <property type="entry name" value="Ubl_TECR_like"/>
    <property type="match status" value="1"/>
</dbReference>
<evidence type="ECO:0000256" key="4">
    <source>
        <dbReference type="ARBA" id="ARBA00012530"/>
    </source>
</evidence>
<dbReference type="PROSITE" id="PS50053">
    <property type="entry name" value="UBIQUITIN_2"/>
    <property type="match status" value="1"/>
</dbReference>
<dbReference type="GO" id="GO:0005789">
    <property type="term" value="C:endoplasmic reticulum membrane"/>
    <property type="evidence" value="ECO:0007669"/>
    <property type="project" value="UniProtKB-SubCell"/>
</dbReference>
<accession>A0A4U5M9B4</accession>
<dbReference type="PANTHER" id="PTHR10556:SF28">
    <property type="entry name" value="VERY-LONG-CHAIN ENOYL-COA REDUCTASE"/>
    <property type="match status" value="1"/>
</dbReference>
<keyword evidence="13" id="KW-0472">Membrane</keyword>
<evidence type="ECO:0000256" key="7">
    <source>
        <dbReference type="ARBA" id="ARBA00022824"/>
    </source>
</evidence>
<dbReference type="PANTHER" id="PTHR10556">
    <property type="entry name" value="3-OXO-5-ALPHA-STEROID 4-DEHYDROGENASE"/>
    <property type="match status" value="1"/>
</dbReference>
<comment type="pathway">
    <text evidence="2">Lipid metabolism; fatty acid biosynthesis.</text>
</comment>
<keyword evidence="10" id="KW-1133">Transmembrane helix</keyword>
<keyword evidence="9" id="KW-0521">NADP</keyword>
<keyword evidence="12" id="KW-0443">Lipid metabolism</keyword>
<gene>
    <name evidence="16" type="ORF">L596_025888</name>
</gene>
<name>A0A4U5M9B4_STECR</name>
<dbReference type="FunFam" id="3.10.20.90:FF:000131">
    <property type="entry name" value="trans-2,3-enoyl-CoA reductase-like"/>
    <property type="match status" value="1"/>
</dbReference>
<evidence type="ECO:0000313" key="16">
    <source>
        <dbReference type="EMBL" id="TKR65492.1"/>
    </source>
</evidence>
<evidence type="ECO:0000256" key="6">
    <source>
        <dbReference type="ARBA" id="ARBA00022692"/>
    </source>
</evidence>
<evidence type="ECO:0000256" key="13">
    <source>
        <dbReference type="ARBA" id="ARBA00023136"/>
    </source>
</evidence>
<dbReference type="GO" id="GO:0042761">
    <property type="term" value="P:very long-chain fatty acid biosynthetic process"/>
    <property type="evidence" value="ECO:0007669"/>
    <property type="project" value="TreeGrafter"/>
</dbReference>
<dbReference type="PROSITE" id="PS50244">
    <property type="entry name" value="S5A_REDUCTASE"/>
    <property type="match status" value="1"/>
</dbReference>
<reference evidence="16 17" key="2">
    <citation type="journal article" date="2019" name="G3 (Bethesda)">
        <title>Hybrid Assembly of the Genome of the Entomopathogenic Nematode Steinernema carpocapsae Identifies the X-Chromosome.</title>
        <authorList>
            <person name="Serra L."/>
            <person name="Macchietto M."/>
            <person name="Macias-Munoz A."/>
            <person name="McGill C.J."/>
            <person name="Rodriguez I.M."/>
            <person name="Rodriguez B."/>
            <person name="Murad R."/>
            <person name="Mortazavi A."/>
        </authorList>
    </citation>
    <scope>NUCLEOTIDE SEQUENCE [LARGE SCALE GENOMIC DNA]</scope>
    <source>
        <strain evidence="16 17">ALL</strain>
    </source>
</reference>
<protein>
    <recommendedName>
        <fullName evidence="4">very-long-chain enoyl-CoA reductase</fullName>
        <ecNumber evidence="4">1.3.1.93</ecNumber>
    </recommendedName>
</protein>
<keyword evidence="11" id="KW-0560">Oxidoreductase</keyword>
<dbReference type="EMBL" id="AZBU02000009">
    <property type="protein sequence ID" value="TKR65492.1"/>
    <property type="molecule type" value="Genomic_DNA"/>
</dbReference>
<comment type="subcellular location">
    <subcellularLocation>
        <location evidence="1">Endoplasmic reticulum membrane</location>
        <topology evidence="1">Multi-pass membrane protein</topology>
    </subcellularLocation>
</comment>
<comment type="caution">
    <text evidence="16">The sequence shown here is derived from an EMBL/GenBank/DDBJ whole genome shotgun (WGS) entry which is preliminary data.</text>
</comment>
<evidence type="ECO:0000259" key="15">
    <source>
        <dbReference type="PROSITE" id="PS50053"/>
    </source>
</evidence>
<keyword evidence="14" id="KW-0275">Fatty acid biosynthesis</keyword>
<dbReference type="SMART" id="SM00213">
    <property type="entry name" value="UBQ"/>
    <property type="match status" value="1"/>
</dbReference>
<dbReference type="SUPFAM" id="SSF54236">
    <property type="entry name" value="Ubiquitin-like"/>
    <property type="match status" value="1"/>
</dbReference>
<dbReference type="OrthoDB" id="540503at2759"/>
<reference evidence="16 17" key="1">
    <citation type="journal article" date="2015" name="Genome Biol.">
        <title>Comparative genomics of Steinernema reveals deeply conserved gene regulatory networks.</title>
        <authorList>
            <person name="Dillman A.R."/>
            <person name="Macchietto M."/>
            <person name="Porter C.F."/>
            <person name="Rogers A."/>
            <person name="Williams B."/>
            <person name="Antoshechkin I."/>
            <person name="Lee M.M."/>
            <person name="Goodwin Z."/>
            <person name="Lu X."/>
            <person name="Lewis E.E."/>
            <person name="Goodrich-Blair H."/>
            <person name="Stock S.P."/>
            <person name="Adams B.J."/>
            <person name="Sternberg P.W."/>
            <person name="Mortazavi A."/>
        </authorList>
    </citation>
    <scope>NUCLEOTIDE SEQUENCE [LARGE SCALE GENOMIC DNA]</scope>
    <source>
        <strain evidence="16 17">ALL</strain>
    </source>
</reference>
<dbReference type="InterPro" id="IPR039357">
    <property type="entry name" value="SRD5A/TECR"/>
</dbReference>
<evidence type="ECO:0000256" key="14">
    <source>
        <dbReference type="ARBA" id="ARBA00023160"/>
    </source>
</evidence>
<evidence type="ECO:0000313" key="17">
    <source>
        <dbReference type="Proteomes" id="UP000298663"/>
    </source>
</evidence>
<evidence type="ECO:0000256" key="10">
    <source>
        <dbReference type="ARBA" id="ARBA00022989"/>
    </source>
</evidence>
<keyword evidence="5" id="KW-0444">Lipid biosynthesis</keyword>
<comment type="similarity">
    <text evidence="3">Belongs to the steroid 5-alpha reductase family.</text>
</comment>
<evidence type="ECO:0000256" key="1">
    <source>
        <dbReference type="ARBA" id="ARBA00004477"/>
    </source>
</evidence>
<evidence type="ECO:0000256" key="3">
    <source>
        <dbReference type="ARBA" id="ARBA00007742"/>
    </source>
</evidence>
<dbReference type="AlphaFoldDB" id="A0A4U5M9B4"/>
<evidence type="ECO:0000256" key="12">
    <source>
        <dbReference type="ARBA" id="ARBA00023098"/>
    </source>
</evidence>
<keyword evidence="7" id="KW-0256">Endoplasmic reticulum</keyword>
<dbReference type="Pfam" id="PF02544">
    <property type="entry name" value="Steroid_dh"/>
    <property type="match status" value="1"/>
</dbReference>
<dbReference type="Gene3D" id="3.10.20.90">
    <property type="entry name" value="Phosphatidylinositol 3-kinase Catalytic Subunit, Chain A, domain 1"/>
    <property type="match status" value="1"/>
</dbReference>
<dbReference type="InterPro" id="IPR049127">
    <property type="entry name" value="TECR-like_N"/>
</dbReference>
<feature type="domain" description="Ubiquitin-like" evidence="15">
    <location>
        <begin position="23"/>
        <end position="79"/>
    </location>
</feature>
<evidence type="ECO:0000256" key="9">
    <source>
        <dbReference type="ARBA" id="ARBA00022857"/>
    </source>
</evidence>
<keyword evidence="6" id="KW-0812">Transmembrane</keyword>
<evidence type="ECO:0000256" key="5">
    <source>
        <dbReference type="ARBA" id="ARBA00022516"/>
    </source>
</evidence>
<evidence type="ECO:0000256" key="8">
    <source>
        <dbReference type="ARBA" id="ARBA00022832"/>
    </source>
</evidence>
<organism evidence="16 17">
    <name type="scientific">Steinernema carpocapsae</name>
    <name type="common">Entomopathogenic nematode</name>
    <dbReference type="NCBI Taxonomy" id="34508"/>
    <lineage>
        <taxon>Eukaryota</taxon>
        <taxon>Metazoa</taxon>
        <taxon>Ecdysozoa</taxon>
        <taxon>Nematoda</taxon>
        <taxon>Chromadorea</taxon>
        <taxon>Rhabditida</taxon>
        <taxon>Tylenchina</taxon>
        <taxon>Panagrolaimomorpha</taxon>
        <taxon>Strongyloidoidea</taxon>
        <taxon>Steinernematidae</taxon>
        <taxon>Steinernema</taxon>
    </lineage>
</organism>
<dbReference type="InterPro" id="IPR001104">
    <property type="entry name" value="3-oxo-5_a-steroid_4-DH_C"/>
</dbReference>
<dbReference type="InterPro" id="IPR029071">
    <property type="entry name" value="Ubiquitin-like_domsf"/>
</dbReference>
<evidence type="ECO:0000256" key="2">
    <source>
        <dbReference type="ARBA" id="ARBA00005194"/>
    </source>
</evidence>
<dbReference type="Pfam" id="PF21696">
    <property type="entry name" value="TECR_N"/>
    <property type="match status" value="1"/>
</dbReference>
<dbReference type="GO" id="GO:0102758">
    <property type="term" value="F:very-long-chain enoyl-CoA reductase activity"/>
    <property type="evidence" value="ECO:0007669"/>
    <property type="project" value="UniProtKB-EC"/>
</dbReference>
<proteinExistence type="inferred from homology"/>
<keyword evidence="17" id="KW-1185">Reference proteome</keyword>
<dbReference type="EC" id="1.3.1.93" evidence="4"/>
<dbReference type="Proteomes" id="UP000298663">
    <property type="component" value="Unassembled WGS sequence"/>
</dbReference>
<dbReference type="STRING" id="34508.A0A4U5M9B4"/>
<keyword evidence="8" id="KW-0276">Fatty acid metabolism</keyword>